<reference evidence="2" key="2">
    <citation type="submission" date="2021-05" db="EMBL/GenBank/DDBJ databases">
        <authorList>
            <person name="Pain A."/>
        </authorList>
    </citation>
    <scope>NUCLEOTIDE SEQUENCE</scope>
    <source>
        <strain evidence="2">1802A</strain>
    </source>
</reference>
<dbReference type="InterPro" id="IPR011333">
    <property type="entry name" value="SKP1/BTB/POZ_sf"/>
</dbReference>
<name>A0AAD9LK62_BABDI</name>
<sequence>MPPNAKKHRPDEGYNSCVMLAPETLDSNNVGLASHRNVTFNGIVKLVVGGIPYMTTYRTLVRHEESRFAVYFRQLFAQVAPNVHSNLMCDDFVNITGASNVLYPTVFIDRDGDLFPYILNYLRDGQVALPKDVTLCRALIQEAQYFGLAALENNISAMFTSDDCDVRTPRASQKRDIEFPSFVNMAVDLAPKPQDCNPIYSQSSTAGDFKLADSIYSLPSTSGMVNTFEDSKSCMFSQNSYEDDLMSSQKSFLHVAENVGYHIAIVIFVQDNIEDSAVFVQTTPLSRLGRTEFSTTVDF</sequence>
<keyword evidence="2" id="KW-0813">Transport</keyword>
<dbReference type="PANTHER" id="PTHR14499:SF136">
    <property type="entry name" value="GH08630P"/>
    <property type="match status" value="1"/>
</dbReference>
<dbReference type="SUPFAM" id="SSF54695">
    <property type="entry name" value="POZ domain"/>
    <property type="match status" value="1"/>
</dbReference>
<proteinExistence type="predicted"/>
<evidence type="ECO:0000259" key="1">
    <source>
        <dbReference type="Pfam" id="PF02214"/>
    </source>
</evidence>
<feature type="domain" description="Potassium channel tetramerisation-type BTB" evidence="1">
    <location>
        <begin position="44"/>
        <end position="151"/>
    </location>
</feature>
<dbReference type="AlphaFoldDB" id="A0AAD9LK62"/>
<reference evidence="2" key="1">
    <citation type="journal article" date="2014" name="Nucleic Acids Res.">
        <title>The evolutionary dynamics of variant antigen genes in Babesia reveal a history of genomic innovation underlying host-parasite interaction.</title>
        <authorList>
            <person name="Jackson A.P."/>
            <person name="Otto T.D."/>
            <person name="Darby A."/>
            <person name="Ramaprasad A."/>
            <person name="Xia D."/>
            <person name="Echaide I.E."/>
            <person name="Farber M."/>
            <person name="Gahlot S."/>
            <person name="Gamble J."/>
            <person name="Gupta D."/>
            <person name="Gupta Y."/>
            <person name="Jackson L."/>
            <person name="Malandrin L."/>
            <person name="Malas T.B."/>
            <person name="Moussa E."/>
            <person name="Nair M."/>
            <person name="Reid A.J."/>
            <person name="Sanders M."/>
            <person name="Sharma J."/>
            <person name="Tracey A."/>
            <person name="Quail M.A."/>
            <person name="Weir W."/>
            <person name="Wastling J.M."/>
            <person name="Hall N."/>
            <person name="Willadsen P."/>
            <person name="Lingelbach K."/>
            <person name="Shiels B."/>
            <person name="Tait A."/>
            <person name="Berriman M."/>
            <person name="Allred D.R."/>
            <person name="Pain A."/>
        </authorList>
    </citation>
    <scope>NUCLEOTIDE SEQUENCE</scope>
    <source>
        <strain evidence="2">1802A</strain>
    </source>
</reference>
<dbReference type="InterPro" id="IPR003131">
    <property type="entry name" value="T1-type_BTB"/>
</dbReference>
<evidence type="ECO:0000313" key="3">
    <source>
        <dbReference type="Proteomes" id="UP001195914"/>
    </source>
</evidence>
<gene>
    <name evidence="2" type="ORF">X943_002525</name>
</gene>
<comment type="caution">
    <text evidence="2">The sequence shown here is derived from an EMBL/GenBank/DDBJ whole genome shotgun (WGS) entry which is preliminary data.</text>
</comment>
<evidence type="ECO:0000313" key="2">
    <source>
        <dbReference type="EMBL" id="KAK1938587.1"/>
    </source>
</evidence>
<dbReference type="EMBL" id="JAHBMH010000024">
    <property type="protein sequence ID" value="KAK1938587.1"/>
    <property type="molecule type" value="Genomic_DNA"/>
</dbReference>
<accession>A0AAD9LK62</accession>
<dbReference type="GO" id="GO:0051260">
    <property type="term" value="P:protein homooligomerization"/>
    <property type="evidence" value="ECO:0007669"/>
    <property type="project" value="InterPro"/>
</dbReference>
<keyword evidence="2" id="KW-0407">Ion channel</keyword>
<dbReference type="GO" id="GO:0034220">
    <property type="term" value="P:monoatomic ion transmembrane transport"/>
    <property type="evidence" value="ECO:0007669"/>
    <property type="project" value="UniProtKB-KW"/>
</dbReference>
<keyword evidence="3" id="KW-1185">Reference proteome</keyword>
<keyword evidence="2" id="KW-0406">Ion transport</keyword>
<organism evidence="2 3">
    <name type="scientific">Babesia divergens</name>
    <dbReference type="NCBI Taxonomy" id="32595"/>
    <lineage>
        <taxon>Eukaryota</taxon>
        <taxon>Sar</taxon>
        <taxon>Alveolata</taxon>
        <taxon>Apicomplexa</taxon>
        <taxon>Aconoidasida</taxon>
        <taxon>Piroplasmida</taxon>
        <taxon>Babesiidae</taxon>
        <taxon>Babesia</taxon>
    </lineage>
</organism>
<protein>
    <submittedName>
        <fullName evidence="2">Potassium channel tetramerization domain containing protein</fullName>
    </submittedName>
</protein>
<dbReference type="CDD" id="cd18316">
    <property type="entry name" value="BTB_POZ_KCTD-like"/>
    <property type="match status" value="1"/>
</dbReference>
<dbReference type="PANTHER" id="PTHR14499">
    <property type="entry name" value="POTASSIUM CHANNEL TETRAMERIZATION DOMAIN-CONTAINING"/>
    <property type="match status" value="1"/>
</dbReference>
<dbReference type="Gene3D" id="3.30.710.10">
    <property type="entry name" value="Potassium Channel Kv1.1, Chain A"/>
    <property type="match status" value="1"/>
</dbReference>
<dbReference type="Pfam" id="PF02214">
    <property type="entry name" value="BTB_2"/>
    <property type="match status" value="1"/>
</dbReference>
<dbReference type="Proteomes" id="UP001195914">
    <property type="component" value="Unassembled WGS sequence"/>
</dbReference>